<dbReference type="GO" id="GO:0016020">
    <property type="term" value="C:membrane"/>
    <property type="evidence" value="ECO:0007669"/>
    <property type="project" value="UniProtKB-SubCell"/>
</dbReference>
<dbReference type="InterPro" id="IPR027359">
    <property type="entry name" value="Volt_channel_dom_sf"/>
</dbReference>
<dbReference type="SUPFAM" id="SSF81324">
    <property type="entry name" value="Voltage-gated potassium channels"/>
    <property type="match status" value="1"/>
</dbReference>
<feature type="transmembrane region" description="Helical" evidence="5">
    <location>
        <begin position="69"/>
        <end position="93"/>
    </location>
</feature>
<name>A0A1M5B668_9GAMM</name>
<dbReference type="OrthoDB" id="974877at2"/>
<evidence type="ECO:0008006" key="8">
    <source>
        <dbReference type="Google" id="ProtNLM"/>
    </source>
</evidence>
<protein>
    <recommendedName>
        <fullName evidence="8">Ion transporter</fullName>
    </recommendedName>
</protein>
<keyword evidence="2 5" id="KW-0812">Transmembrane</keyword>
<evidence type="ECO:0000313" key="7">
    <source>
        <dbReference type="Proteomes" id="UP000184346"/>
    </source>
</evidence>
<dbReference type="Proteomes" id="UP000184346">
    <property type="component" value="Unassembled WGS sequence"/>
</dbReference>
<feature type="transmembrane region" description="Helical" evidence="5">
    <location>
        <begin position="18"/>
        <end position="37"/>
    </location>
</feature>
<gene>
    <name evidence="6" type="ORF">SAMN02745148_02482</name>
</gene>
<dbReference type="STRING" id="1121942.SAMN02745148_02482"/>
<evidence type="ECO:0000256" key="1">
    <source>
        <dbReference type="ARBA" id="ARBA00004141"/>
    </source>
</evidence>
<evidence type="ECO:0000256" key="3">
    <source>
        <dbReference type="ARBA" id="ARBA00022989"/>
    </source>
</evidence>
<dbReference type="AlphaFoldDB" id="A0A1M5B668"/>
<evidence type="ECO:0000256" key="5">
    <source>
        <dbReference type="SAM" id="Phobius"/>
    </source>
</evidence>
<accession>A0A1M5B668</accession>
<evidence type="ECO:0000256" key="2">
    <source>
        <dbReference type="ARBA" id="ARBA00022692"/>
    </source>
</evidence>
<proteinExistence type="predicted"/>
<keyword evidence="4 5" id="KW-0472">Membrane</keyword>
<evidence type="ECO:0000313" key="6">
    <source>
        <dbReference type="EMBL" id="SHF37777.1"/>
    </source>
</evidence>
<dbReference type="Gene3D" id="1.20.120.350">
    <property type="entry name" value="Voltage-gated potassium channels. Chain C"/>
    <property type="match status" value="1"/>
</dbReference>
<feature type="transmembrane region" description="Helical" evidence="5">
    <location>
        <begin position="100"/>
        <end position="123"/>
    </location>
</feature>
<evidence type="ECO:0000256" key="4">
    <source>
        <dbReference type="ARBA" id="ARBA00023136"/>
    </source>
</evidence>
<dbReference type="EMBL" id="FQUJ01000010">
    <property type="protein sequence ID" value="SHF37777.1"/>
    <property type="molecule type" value="Genomic_DNA"/>
</dbReference>
<keyword evidence="7" id="KW-1185">Reference proteome</keyword>
<keyword evidence="3 5" id="KW-1133">Transmembrane helix</keyword>
<dbReference type="RefSeq" id="WP_072823292.1">
    <property type="nucleotide sequence ID" value="NZ_FQUJ01000010.1"/>
</dbReference>
<comment type="subcellular location">
    <subcellularLocation>
        <location evidence="1">Membrane</location>
        <topology evidence="1">Multi-pass membrane protein</topology>
    </subcellularLocation>
</comment>
<reference evidence="6 7" key="1">
    <citation type="submission" date="2016-11" db="EMBL/GenBank/DDBJ databases">
        <authorList>
            <person name="Jaros S."/>
            <person name="Januszkiewicz K."/>
            <person name="Wedrychowicz H."/>
        </authorList>
    </citation>
    <scope>NUCLEOTIDE SEQUENCE [LARGE SCALE GENOMIC DNA]</scope>
    <source>
        <strain evidence="6 7">DSM 19980</strain>
    </source>
</reference>
<sequence length="333" mass="38489">MTAATTQDTRSNRERLHLVWDVLIMVLVVINLALLLFDSLFLIGPLNTGFEAIAPGLHQAYDETIHANFFTIDLVFVSIFILDVLLGWAVAIVERRYHRWFFYPFMHWYDVLGCIPLAGLRWLRALRIFSLLFRLQKLGMIDVRRWSLYAGFAKYYDILLEELSDRVTIRLIGSMQDEIRHSDALSSRLSQEVLKPRKHQLVAEIAQRLEEALGSSYANNRALIVRYISALVGRTMHENPEIRRLRRLPFGEQLTDALDHTVTGVASQLVHEAVTGLNSPEFRELLERLAESGFDVLLEPDQRSDRITEQVLIDSLELIKEQVATKQWQAKYE</sequence>
<organism evidence="6 7">
    <name type="scientific">Modicisalibacter ilicicola DSM 19980</name>
    <dbReference type="NCBI Taxonomy" id="1121942"/>
    <lineage>
        <taxon>Bacteria</taxon>
        <taxon>Pseudomonadati</taxon>
        <taxon>Pseudomonadota</taxon>
        <taxon>Gammaproteobacteria</taxon>
        <taxon>Oceanospirillales</taxon>
        <taxon>Halomonadaceae</taxon>
        <taxon>Modicisalibacter</taxon>
    </lineage>
</organism>